<reference evidence="2 3" key="1">
    <citation type="submission" date="2024-09" db="EMBL/GenBank/DDBJ databases">
        <title>Chromosome-scale assembly of Riccia sorocarpa.</title>
        <authorList>
            <person name="Paukszto L."/>
        </authorList>
    </citation>
    <scope>NUCLEOTIDE SEQUENCE [LARGE SCALE GENOMIC DNA]</scope>
    <source>
        <strain evidence="2">LP-2024</strain>
        <tissue evidence="2">Aerial parts of the thallus</tissue>
    </source>
</reference>
<dbReference type="AlphaFoldDB" id="A0ABD3GI43"/>
<feature type="compositionally biased region" description="Basic and acidic residues" evidence="1">
    <location>
        <begin position="251"/>
        <end position="274"/>
    </location>
</feature>
<organism evidence="2 3">
    <name type="scientific">Riccia sorocarpa</name>
    <dbReference type="NCBI Taxonomy" id="122646"/>
    <lineage>
        <taxon>Eukaryota</taxon>
        <taxon>Viridiplantae</taxon>
        <taxon>Streptophyta</taxon>
        <taxon>Embryophyta</taxon>
        <taxon>Marchantiophyta</taxon>
        <taxon>Marchantiopsida</taxon>
        <taxon>Marchantiidae</taxon>
        <taxon>Marchantiales</taxon>
        <taxon>Ricciaceae</taxon>
        <taxon>Riccia</taxon>
    </lineage>
</organism>
<evidence type="ECO:0000313" key="3">
    <source>
        <dbReference type="Proteomes" id="UP001633002"/>
    </source>
</evidence>
<gene>
    <name evidence="2" type="ORF">R1sor_021277</name>
</gene>
<evidence type="ECO:0000313" key="2">
    <source>
        <dbReference type="EMBL" id="KAL3678321.1"/>
    </source>
</evidence>
<name>A0ABD3GI43_9MARC</name>
<accession>A0ABD3GI43</accession>
<feature type="compositionally biased region" description="Polar residues" evidence="1">
    <location>
        <begin position="82"/>
        <end position="95"/>
    </location>
</feature>
<dbReference type="Proteomes" id="UP001633002">
    <property type="component" value="Unassembled WGS sequence"/>
</dbReference>
<protein>
    <submittedName>
        <fullName evidence="2">Uncharacterized protein</fullName>
    </submittedName>
</protein>
<dbReference type="EMBL" id="JBJQOH010000007">
    <property type="protein sequence ID" value="KAL3678321.1"/>
    <property type="molecule type" value="Genomic_DNA"/>
</dbReference>
<comment type="caution">
    <text evidence="2">The sequence shown here is derived from an EMBL/GenBank/DDBJ whole genome shotgun (WGS) entry which is preliminary data.</text>
</comment>
<proteinExistence type="predicted"/>
<sequence length="281" mass="32176">MVKQEQVYNFWYTYGQLYHGGGPQHGYTRTTTADTQAKPNEQQLGGGTRAWEVSIDINKDPQPRDENLNEAEEHCPAAQNDCAGNNQIGTNVVTNDSPRPEDPSRSPIHESNTDQGTSRRHRLRFVTAPVSRSNNNSRQEEQEQTSESTPERLVAEKRKTLDNREALLLRADTQEQRTHDRKYSQVGERPFFTELPSTELVADLSLLHQQNFDTGEALAWIHTLDPWQDQNLHPDIPRVVSLDQDLTQPQPDDHHTPHAVPEHGQDWRLRRATQEETNNVE</sequence>
<feature type="region of interest" description="Disordered" evidence="1">
    <location>
        <begin position="78"/>
        <end position="160"/>
    </location>
</feature>
<feature type="compositionally biased region" description="Basic and acidic residues" evidence="1">
    <location>
        <begin position="98"/>
        <end position="112"/>
    </location>
</feature>
<feature type="compositionally biased region" description="Basic and acidic residues" evidence="1">
    <location>
        <begin position="149"/>
        <end position="160"/>
    </location>
</feature>
<keyword evidence="3" id="KW-1185">Reference proteome</keyword>
<evidence type="ECO:0000256" key="1">
    <source>
        <dbReference type="SAM" id="MobiDB-lite"/>
    </source>
</evidence>
<feature type="region of interest" description="Disordered" evidence="1">
    <location>
        <begin position="245"/>
        <end position="281"/>
    </location>
</feature>